<accession>A0A3G9FYJ4</accession>
<dbReference type="OrthoDB" id="9763537at2"/>
<evidence type="ECO:0000259" key="2">
    <source>
        <dbReference type="Pfam" id="PF00754"/>
    </source>
</evidence>
<organism evidence="3 4">
    <name type="scientific">Asticcacaulis excentricus</name>
    <dbReference type="NCBI Taxonomy" id="78587"/>
    <lineage>
        <taxon>Bacteria</taxon>
        <taxon>Pseudomonadati</taxon>
        <taxon>Pseudomonadota</taxon>
        <taxon>Alphaproteobacteria</taxon>
        <taxon>Caulobacterales</taxon>
        <taxon>Caulobacteraceae</taxon>
        <taxon>Asticcacaulis</taxon>
    </lineage>
</organism>
<dbReference type="Proteomes" id="UP000278756">
    <property type="component" value="Chromosome 1"/>
</dbReference>
<dbReference type="InterPro" id="IPR008979">
    <property type="entry name" value="Galactose-bd-like_sf"/>
</dbReference>
<dbReference type="RefSeq" id="WP_126420362.1">
    <property type="nucleotide sequence ID" value="NZ_AP018827.1"/>
</dbReference>
<sequence>MRRHLSIGALILAAGLLATPVAAQTALIAPTPWTAGASESVTSKARGGDTARLDYGFKGAGYAFMVHGLDFAVPDNFVIDIPVKGEGAGNDLQIKFTDASGDNVWWVTRPAFVPTPQGTVLRIRPRHIDFAWGPTKDRTFRGGKRMEVVVVKTARGAASGWLEVGPIRWRAEAPEPKTEAPIKADVTAAVDGDARTGIGAASVTLDLSRVRAFGGLKLDWGRVPTLYTVAASDDGRAFHELRRVQGSDGGTDYVTLGEVDARYVRINGQGQLNEAALLPLEMGLKPNALLSELARTAPRGDYPRGFTEQAYWTVVGVAHGGPRAALLSEDGAVELGPERPSLMPVLTVGGKRLTWAQATVKQGMDAERLPLPTVEWQGEGVQMRVAPLAFGEGKAPYALVRYEVRSDTAQTVRLELHVQPMQVNPPTQFLTRPGGYAPIRRLSRDGDTVNVDDQPLWLLTPPKDFTAAGFLSGPQGASASDTDGLASGVIGYDLNLAPGEAQSVIVAFPLGGQTARPVITGDVVKWAEGQAESVRADWRQRLGDTRLVLPAGAPPIADSARLALAYQLILLDGDWLKPGARSYDRSWIRDGAMMSEGLLRMGLHREALAYFKAYAPMSFETGKVPCCVDARGADPTPENDSNGQLPWLAGELIRFGVAPAEIAPYWPQVSAAIAYQEGLRQANLTPQTEARYRGLMPPSISHEGYSDKAAYSYWDNFWALKGYRGAAVTAQALGKAAEAARLTAQGEAFASDLKASILATAAHYGQDVVAGAADRGDFDPTSTTMGLTSGAHTDDIPEALKRQTFERYWTDILMRRRQTPNSYTPYELRNVGAFLRLKQPERARQALTMFFANQAPRAWFQWGEVVTVPDRQPLFIGDLPHGWVESDYLRVALDMFAYERAETAQMVLLSGFDAQWAELGETRLERLHTPWGTLSMTVTRAGSGLKINIDSDAPPTGGYVIDVSSLMGRDARVRVDGKLVTLRDGEVIIKTAKAEIILGDGA</sequence>
<dbReference type="GO" id="GO:0005975">
    <property type="term" value="P:carbohydrate metabolic process"/>
    <property type="evidence" value="ECO:0007669"/>
    <property type="project" value="InterPro"/>
</dbReference>
<dbReference type="SUPFAM" id="SSF48208">
    <property type="entry name" value="Six-hairpin glycosidases"/>
    <property type="match status" value="1"/>
</dbReference>
<dbReference type="Gene3D" id="2.60.120.260">
    <property type="entry name" value="Galactose-binding domain-like"/>
    <property type="match status" value="1"/>
</dbReference>
<keyword evidence="1" id="KW-0732">Signal</keyword>
<proteinExistence type="predicted"/>
<dbReference type="SUPFAM" id="SSF49785">
    <property type="entry name" value="Galactose-binding domain-like"/>
    <property type="match status" value="2"/>
</dbReference>
<evidence type="ECO:0000313" key="3">
    <source>
        <dbReference type="EMBL" id="BBF80130.1"/>
    </source>
</evidence>
<feature type="signal peptide" evidence="1">
    <location>
        <begin position="1"/>
        <end position="23"/>
    </location>
</feature>
<dbReference type="InterPro" id="IPR012341">
    <property type="entry name" value="6hp_glycosidase-like_sf"/>
</dbReference>
<dbReference type="InterPro" id="IPR008928">
    <property type="entry name" value="6-hairpin_glycosidase_sf"/>
</dbReference>
<reference evidence="4" key="2">
    <citation type="journal article" date="2017" name="Plant Physiol. Biochem.">
        <title>Differential oxidative and antioxidative response of duckweed Lemna minor toward plant growth promoting/inhibiting bacteria.</title>
        <authorList>
            <person name="Ishizawa H."/>
            <person name="Kuroda M."/>
            <person name="Morikawa M."/>
            <person name="Ike M."/>
        </authorList>
    </citation>
    <scope>NUCLEOTIDE SEQUENCE [LARGE SCALE GENOMIC DNA]</scope>
    <source>
        <strain evidence="4">M6</strain>
    </source>
</reference>
<dbReference type="EMBL" id="AP018827">
    <property type="protein sequence ID" value="BBF80130.1"/>
    <property type="molecule type" value="Genomic_DNA"/>
</dbReference>
<feature type="domain" description="F5/8 type C" evidence="2">
    <location>
        <begin position="187"/>
        <end position="271"/>
    </location>
</feature>
<evidence type="ECO:0000313" key="4">
    <source>
        <dbReference type="Proteomes" id="UP000278756"/>
    </source>
</evidence>
<dbReference type="Pfam" id="PF00754">
    <property type="entry name" value="F5_F8_type_C"/>
    <property type="match status" value="1"/>
</dbReference>
<name>A0A3G9FYJ4_9CAUL</name>
<reference evidence="4" key="1">
    <citation type="journal article" date="2017" name="Biotechnol. Biofuels">
        <title>Evaluation of environmental bacterial communities as a factor affecting the growth of duckweed Lemna minor.</title>
        <authorList>
            <person name="Ishizawa H."/>
            <person name="Kuroda M."/>
            <person name="Morikawa M."/>
            <person name="Ike M."/>
        </authorList>
    </citation>
    <scope>NUCLEOTIDE SEQUENCE [LARGE SCALE GENOMIC DNA]</scope>
    <source>
        <strain evidence="4">M6</strain>
    </source>
</reference>
<dbReference type="Gene3D" id="1.50.10.10">
    <property type="match status" value="1"/>
</dbReference>
<dbReference type="AlphaFoldDB" id="A0A3G9FYJ4"/>
<evidence type="ECO:0000256" key="1">
    <source>
        <dbReference type="SAM" id="SignalP"/>
    </source>
</evidence>
<dbReference type="InterPro" id="IPR000421">
    <property type="entry name" value="FA58C"/>
</dbReference>
<feature type="chain" id="PRO_5018308103" description="F5/8 type C domain-containing protein" evidence="1">
    <location>
        <begin position="24"/>
        <end position="1002"/>
    </location>
</feature>
<gene>
    <name evidence="3" type="ORF">EM6_0708</name>
</gene>
<protein>
    <recommendedName>
        <fullName evidence="2">F5/8 type C domain-containing protein</fullName>
    </recommendedName>
</protein>